<organism evidence="3 4">
    <name type="scientific">Cajanus cajan</name>
    <name type="common">Pigeon pea</name>
    <name type="synonym">Cajanus indicus</name>
    <dbReference type="NCBI Taxonomy" id="3821"/>
    <lineage>
        <taxon>Eukaryota</taxon>
        <taxon>Viridiplantae</taxon>
        <taxon>Streptophyta</taxon>
        <taxon>Embryophyta</taxon>
        <taxon>Tracheophyta</taxon>
        <taxon>Spermatophyta</taxon>
        <taxon>Magnoliopsida</taxon>
        <taxon>eudicotyledons</taxon>
        <taxon>Gunneridae</taxon>
        <taxon>Pentapetalae</taxon>
        <taxon>rosids</taxon>
        <taxon>fabids</taxon>
        <taxon>Fabales</taxon>
        <taxon>Fabaceae</taxon>
        <taxon>Papilionoideae</taxon>
        <taxon>50 kb inversion clade</taxon>
        <taxon>NPAAA clade</taxon>
        <taxon>indigoferoid/millettioid clade</taxon>
        <taxon>Phaseoleae</taxon>
        <taxon>Cajanus</taxon>
    </lineage>
</organism>
<evidence type="ECO:0000256" key="1">
    <source>
        <dbReference type="SAM" id="MobiDB-lite"/>
    </source>
</evidence>
<keyword evidence="4" id="KW-1185">Reference proteome</keyword>
<dbReference type="Proteomes" id="UP000075243">
    <property type="component" value="Chromosome 11"/>
</dbReference>
<dbReference type="AlphaFoldDB" id="A0A151SP90"/>
<dbReference type="InterPro" id="IPR005162">
    <property type="entry name" value="Retrotrans_gag_dom"/>
</dbReference>
<reference evidence="3 4" key="1">
    <citation type="journal article" date="2012" name="Nat. Biotechnol.">
        <title>Draft genome sequence of pigeonpea (Cajanus cajan), an orphan legume crop of resource-poor farmers.</title>
        <authorList>
            <person name="Varshney R.K."/>
            <person name="Chen W."/>
            <person name="Li Y."/>
            <person name="Bharti A.K."/>
            <person name="Saxena R.K."/>
            <person name="Schlueter J.A."/>
            <person name="Donoghue M.T."/>
            <person name="Azam S."/>
            <person name="Fan G."/>
            <person name="Whaley A.M."/>
            <person name="Farmer A.D."/>
            <person name="Sheridan J."/>
            <person name="Iwata A."/>
            <person name="Tuteja R."/>
            <person name="Penmetsa R.V."/>
            <person name="Wu W."/>
            <person name="Upadhyaya H.D."/>
            <person name="Yang S.P."/>
            <person name="Shah T."/>
            <person name="Saxena K.B."/>
            <person name="Michael T."/>
            <person name="McCombie W.R."/>
            <person name="Yang B."/>
            <person name="Zhang G."/>
            <person name="Yang H."/>
            <person name="Wang J."/>
            <person name="Spillane C."/>
            <person name="Cook D.R."/>
            <person name="May G.D."/>
            <person name="Xu X."/>
            <person name="Jackson S.A."/>
        </authorList>
    </citation>
    <scope>NUCLEOTIDE SEQUENCE [LARGE SCALE GENOMIC DNA]</scope>
    <source>
        <strain evidence="4">cv. Asha</strain>
    </source>
</reference>
<accession>A0A151SP90</accession>
<feature type="domain" description="Retrotransposon gag" evidence="2">
    <location>
        <begin position="63"/>
        <end position="151"/>
    </location>
</feature>
<feature type="region of interest" description="Disordered" evidence="1">
    <location>
        <begin position="181"/>
        <end position="223"/>
    </location>
</feature>
<evidence type="ECO:0000313" key="4">
    <source>
        <dbReference type="Proteomes" id="UP000075243"/>
    </source>
</evidence>
<dbReference type="EMBL" id="CM003613">
    <property type="protein sequence ID" value="KYP56595.1"/>
    <property type="molecule type" value="Genomic_DNA"/>
</dbReference>
<sequence>MVRPPSPPPHVPPLNPNSTDSFRRLHMKLEVPRFDGNDALGWIFKISQFFDYHNTLESERLQVASFYMDGPTLSWYQWMYRNGQIQTWFGFLRALETRFAPSLYDEPSGALFKLTQKGSVQQYLTEFERLANRIVGSLAPFALNYFISGLTPEICREVQALRPASLDHATQLAKLQEDKIEERRRAFRPKPQALTPSSHTASPTTTTSPPPTGTPTSCQLSPP</sequence>
<gene>
    <name evidence="3" type="ORF">KK1_002839</name>
</gene>
<name>A0A151SP90_CAJCA</name>
<protein>
    <recommendedName>
        <fullName evidence="2">Retrotransposon gag domain-containing protein</fullName>
    </recommendedName>
</protein>
<feature type="compositionally biased region" description="Low complexity" evidence="1">
    <location>
        <begin position="195"/>
        <end position="207"/>
    </location>
</feature>
<evidence type="ECO:0000313" key="3">
    <source>
        <dbReference type="EMBL" id="KYP56595.1"/>
    </source>
</evidence>
<evidence type="ECO:0000259" key="2">
    <source>
        <dbReference type="Pfam" id="PF03732"/>
    </source>
</evidence>
<proteinExistence type="predicted"/>
<dbReference type="Gramene" id="C.cajan_02772.t">
    <property type="protein sequence ID" value="C.cajan_02772.t.cds1"/>
    <property type="gene ID" value="C.cajan_02772"/>
</dbReference>
<dbReference type="Pfam" id="PF03732">
    <property type="entry name" value="Retrotrans_gag"/>
    <property type="match status" value="1"/>
</dbReference>